<name>A0A484L0U6_9ASTE</name>
<dbReference type="EMBL" id="OOIL02000824">
    <property type="protein sequence ID" value="VFQ69712.1"/>
    <property type="molecule type" value="Genomic_DNA"/>
</dbReference>
<proteinExistence type="predicted"/>
<protein>
    <submittedName>
        <fullName evidence="2">Uncharacterized protein</fullName>
    </submittedName>
</protein>
<evidence type="ECO:0000313" key="3">
    <source>
        <dbReference type="Proteomes" id="UP000595140"/>
    </source>
</evidence>
<dbReference type="OrthoDB" id="1939140at2759"/>
<evidence type="ECO:0000313" key="2">
    <source>
        <dbReference type="EMBL" id="VFQ69712.1"/>
    </source>
</evidence>
<reference evidence="2 3" key="1">
    <citation type="submission" date="2018-04" db="EMBL/GenBank/DDBJ databases">
        <authorList>
            <person name="Vogel A."/>
        </authorList>
    </citation>
    <scope>NUCLEOTIDE SEQUENCE [LARGE SCALE GENOMIC DNA]</scope>
</reference>
<dbReference type="AlphaFoldDB" id="A0A484L0U6"/>
<organism evidence="2 3">
    <name type="scientific">Cuscuta campestris</name>
    <dbReference type="NCBI Taxonomy" id="132261"/>
    <lineage>
        <taxon>Eukaryota</taxon>
        <taxon>Viridiplantae</taxon>
        <taxon>Streptophyta</taxon>
        <taxon>Embryophyta</taxon>
        <taxon>Tracheophyta</taxon>
        <taxon>Spermatophyta</taxon>
        <taxon>Magnoliopsida</taxon>
        <taxon>eudicotyledons</taxon>
        <taxon>Gunneridae</taxon>
        <taxon>Pentapetalae</taxon>
        <taxon>asterids</taxon>
        <taxon>lamiids</taxon>
        <taxon>Solanales</taxon>
        <taxon>Convolvulaceae</taxon>
        <taxon>Cuscuteae</taxon>
        <taxon>Cuscuta</taxon>
        <taxon>Cuscuta subgen. Grammica</taxon>
        <taxon>Cuscuta sect. Cleistogrammica</taxon>
    </lineage>
</organism>
<gene>
    <name evidence="2" type="ORF">CCAM_LOCUS11488</name>
</gene>
<dbReference type="PANTHER" id="PTHR36760">
    <property type="entry name" value="ACIDIC LEUCINE-RICH NUCLEAR PHOSPHOPROTEIN 32 FAMILY B PROTEIN"/>
    <property type="match status" value="1"/>
</dbReference>
<evidence type="ECO:0000256" key="1">
    <source>
        <dbReference type="SAM" id="MobiDB-lite"/>
    </source>
</evidence>
<dbReference type="PANTHER" id="PTHR36760:SF1">
    <property type="entry name" value="ACIDIC LEUCINE-RICH NUCLEAR PHOSPHOPROTEIN 32 FAMILY B PROTEIN"/>
    <property type="match status" value="1"/>
</dbReference>
<feature type="region of interest" description="Disordered" evidence="1">
    <location>
        <begin position="46"/>
        <end position="68"/>
    </location>
</feature>
<dbReference type="Proteomes" id="UP000595140">
    <property type="component" value="Unassembled WGS sequence"/>
</dbReference>
<accession>A0A484L0U6</accession>
<feature type="compositionally biased region" description="Basic residues" evidence="1">
    <location>
        <begin position="125"/>
        <end position="134"/>
    </location>
</feature>
<feature type="compositionally biased region" description="Basic and acidic residues" evidence="1">
    <location>
        <begin position="56"/>
        <end position="68"/>
    </location>
</feature>
<feature type="region of interest" description="Disordered" evidence="1">
    <location>
        <begin position="112"/>
        <end position="134"/>
    </location>
</feature>
<keyword evidence="3" id="KW-1185">Reference proteome</keyword>
<sequence>MAWWRKLISLRSKIYGEGSLDSLQAHKIFPIGSGVQENQVQLLAEKNASSPPPSVVEDKKTGTAFPKKEKDWKTTLASRLLEESPRSSVYSGEGMDLLWERYEINDSIKTNSLRREEEEEEEQMKKKKSKKTMKKERCDDDNEEEEVKIGQLCCLQALKKLSTGKGSSFGVMGSSNLVKISKALKGFGWVRWVSKMVVHVEDRF</sequence>